<comment type="subcellular location">
    <subcellularLocation>
        <location evidence="1 13">Cell outer membrane</location>
        <topology evidence="1 13">Lipid-anchor</topology>
    </subcellularLocation>
</comment>
<organism evidence="14 15">
    <name type="scientific">Thauera chlorobenzoica</name>
    <dbReference type="NCBI Taxonomy" id="96773"/>
    <lineage>
        <taxon>Bacteria</taxon>
        <taxon>Pseudomonadati</taxon>
        <taxon>Pseudomonadota</taxon>
        <taxon>Betaproteobacteria</taxon>
        <taxon>Rhodocyclales</taxon>
        <taxon>Zoogloeaceae</taxon>
        <taxon>Thauera</taxon>
    </lineage>
</organism>
<evidence type="ECO:0000256" key="10">
    <source>
        <dbReference type="ARBA" id="ARBA00023186"/>
    </source>
</evidence>
<dbReference type="GO" id="GO:0044874">
    <property type="term" value="P:lipoprotein localization to outer membrane"/>
    <property type="evidence" value="ECO:0007669"/>
    <property type="project" value="UniProtKB-UniRule"/>
</dbReference>
<evidence type="ECO:0000256" key="9">
    <source>
        <dbReference type="ARBA" id="ARBA00023139"/>
    </source>
</evidence>
<evidence type="ECO:0000256" key="3">
    <source>
        <dbReference type="ARBA" id="ARBA00011245"/>
    </source>
</evidence>
<reference evidence="14 15" key="1">
    <citation type="submission" date="2016-12" db="EMBL/GenBank/DDBJ databases">
        <title>Complete genome sequence of Thauera chlorobenzoica, a Betaproteobacterium degrading haloaromatics anaerobically to CO2 and halides.</title>
        <authorList>
            <person name="Goris T."/>
            <person name="Mergelsberg M."/>
            <person name="Boll M."/>
        </authorList>
    </citation>
    <scope>NUCLEOTIDE SEQUENCE [LARGE SCALE GENOMIC DNA]</scope>
    <source>
        <strain evidence="14 15">3CB1</strain>
    </source>
</reference>
<keyword evidence="8 13" id="KW-0472">Membrane</keyword>
<dbReference type="SUPFAM" id="SSF89392">
    <property type="entry name" value="Prokaryotic lipoproteins and lipoprotein localization factors"/>
    <property type="match status" value="1"/>
</dbReference>
<evidence type="ECO:0000256" key="1">
    <source>
        <dbReference type="ARBA" id="ARBA00004459"/>
    </source>
</evidence>
<keyword evidence="5 13" id="KW-0813">Transport</keyword>
<dbReference type="PROSITE" id="PS51257">
    <property type="entry name" value="PROKAR_LIPOPROTEIN"/>
    <property type="match status" value="1"/>
</dbReference>
<dbReference type="Proteomes" id="UP000185739">
    <property type="component" value="Chromosome"/>
</dbReference>
<dbReference type="OrthoDB" id="9797618at2"/>
<keyword evidence="6 13" id="KW-0732">Signal</keyword>
<evidence type="ECO:0000256" key="8">
    <source>
        <dbReference type="ARBA" id="ARBA00023136"/>
    </source>
</evidence>
<evidence type="ECO:0000256" key="12">
    <source>
        <dbReference type="ARBA" id="ARBA00023288"/>
    </source>
</evidence>
<evidence type="ECO:0000256" key="4">
    <source>
        <dbReference type="ARBA" id="ARBA00016202"/>
    </source>
</evidence>
<evidence type="ECO:0000256" key="5">
    <source>
        <dbReference type="ARBA" id="ARBA00022448"/>
    </source>
</evidence>
<keyword evidence="9 13" id="KW-0564">Palmitate</keyword>
<keyword evidence="7 13" id="KW-0653">Protein transport</keyword>
<protein>
    <recommendedName>
        <fullName evidence="4 13">Outer-membrane lipoprotein LolB</fullName>
    </recommendedName>
</protein>
<dbReference type="EMBL" id="CP018839">
    <property type="protein sequence ID" value="APR03440.1"/>
    <property type="molecule type" value="Genomic_DNA"/>
</dbReference>
<dbReference type="HAMAP" id="MF_00233">
    <property type="entry name" value="LolB"/>
    <property type="match status" value="1"/>
</dbReference>
<dbReference type="KEGG" id="tcl:Tchl_0575"/>
<comment type="subunit">
    <text evidence="3 13">Monomer.</text>
</comment>
<keyword evidence="10 13" id="KW-0143">Chaperone</keyword>
<dbReference type="STRING" id="96773.Tchl_0575"/>
<dbReference type="InterPro" id="IPR029046">
    <property type="entry name" value="LolA/LolB/LppX"/>
</dbReference>
<proteinExistence type="inferred from homology"/>
<dbReference type="GO" id="GO:0015031">
    <property type="term" value="P:protein transport"/>
    <property type="evidence" value="ECO:0007669"/>
    <property type="project" value="UniProtKB-KW"/>
</dbReference>
<evidence type="ECO:0000313" key="15">
    <source>
        <dbReference type="Proteomes" id="UP000185739"/>
    </source>
</evidence>
<gene>
    <name evidence="13" type="primary">lolB</name>
    <name evidence="14" type="ORF">Tchl_0575</name>
</gene>
<keyword evidence="11 13" id="KW-0998">Cell outer membrane</keyword>
<evidence type="ECO:0000256" key="7">
    <source>
        <dbReference type="ARBA" id="ARBA00022927"/>
    </source>
</evidence>
<comment type="function">
    <text evidence="13">Plays a critical role in the incorporation of lipoproteins in the outer membrane after they are released by the LolA protein.</text>
</comment>
<evidence type="ECO:0000256" key="11">
    <source>
        <dbReference type="ARBA" id="ARBA00023237"/>
    </source>
</evidence>
<dbReference type="GO" id="GO:0009279">
    <property type="term" value="C:cell outer membrane"/>
    <property type="evidence" value="ECO:0007669"/>
    <property type="project" value="UniProtKB-SubCell"/>
</dbReference>
<dbReference type="Pfam" id="PF03550">
    <property type="entry name" value="LolB"/>
    <property type="match status" value="1"/>
</dbReference>
<evidence type="ECO:0000256" key="13">
    <source>
        <dbReference type="HAMAP-Rule" id="MF_00233"/>
    </source>
</evidence>
<dbReference type="Gene3D" id="2.50.20.10">
    <property type="entry name" value="Lipoprotein localisation LolA/LolB/LppX"/>
    <property type="match status" value="1"/>
</dbReference>
<dbReference type="InterPro" id="IPR004565">
    <property type="entry name" value="OM_lipoprot_LolB"/>
</dbReference>
<evidence type="ECO:0000313" key="14">
    <source>
        <dbReference type="EMBL" id="APR03440.1"/>
    </source>
</evidence>
<keyword evidence="15" id="KW-1185">Reference proteome</keyword>
<accession>A0A1H5XK40</accession>
<dbReference type="NCBIfam" id="TIGR00548">
    <property type="entry name" value="lolB"/>
    <property type="match status" value="1"/>
</dbReference>
<dbReference type="RefSeq" id="WP_075147059.1">
    <property type="nucleotide sequence ID" value="NZ_CP018839.1"/>
</dbReference>
<evidence type="ECO:0000256" key="6">
    <source>
        <dbReference type="ARBA" id="ARBA00022729"/>
    </source>
</evidence>
<dbReference type="CDD" id="cd16326">
    <property type="entry name" value="LolB"/>
    <property type="match status" value="1"/>
</dbReference>
<dbReference type="AlphaFoldDB" id="A0A1H5XK40"/>
<evidence type="ECO:0000256" key="2">
    <source>
        <dbReference type="ARBA" id="ARBA00009696"/>
    </source>
</evidence>
<sequence>MSAPRALLAALAGALALGACAPLPVPPASPAAVRHAQPMFTLEGRMSATDGQQAASGRIEWEHAPHADRLTLLNPLGQIAARLDSDAAGATLLTADGQRIVAASADALLPQVLGVDVPVARLRLWVQAAPDAGAEVRQRDAYGRPQLLIDQGWRIDYLAYADDGAGAPPARLDISRGDHRIRLIIDSWTARP</sequence>
<keyword evidence="12 13" id="KW-0449">Lipoprotein</keyword>
<name>A0A1H5XK40_9RHOO</name>
<comment type="similarity">
    <text evidence="2 13">Belongs to the LolB family.</text>
</comment>